<dbReference type="AlphaFoldDB" id="A0A382PTM0"/>
<reference evidence="1" key="1">
    <citation type="submission" date="2018-05" db="EMBL/GenBank/DDBJ databases">
        <authorList>
            <person name="Lanie J.A."/>
            <person name="Ng W.-L."/>
            <person name="Kazmierczak K.M."/>
            <person name="Andrzejewski T.M."/>
            <person name="Davidsen T.M."/>
            <person name="Wayne K.J."/>
            <person name="Tettelin H."/>
            <person name="Glass J.I."/>
            <person name="Rusch D."/>
            <person name="Podicherti R."/>
            <person name="Tsui H.-C.T."/>
            <person name="Winkler M.E."/>
        </authorList>
    </citation>
    <scope>NUCLEOTIDE SEQUENCE</scope>
</reference>
<organism evidence="1">
    <name type="scientific">marine metagenome</name>
    <dbReference type="NCBI Taxonomy" id="408172"/>
    <lineage>
        <taxon>unclassified sequences</taxon>
        <taxon>metagenomes</taxon>
        <taxon>ecological metagenomes</taxon>
    </lineage>
</organism>
<accession>A0A382PTM0</accession>
<protein>
    <submittedName>
        <fullName evidence="1">Uncharacterized protein</fullName>
    </submittedName>
</protein>
<dbReference type="EMBL" id="UINC01109696">
    <property type="protein sequence ID" value="SVC76684.1"/>
    <property type="molecule type" value="Genomic_DNA"/>
</dbReference>
<gene>
    <name evidence="1" type="ORF">METZ01_LOCUS329538</name>
</gene>
<evidence type="ECO:0000313" key="1">
    <source>
        <dbReference type="EMBL" id="SVC76684.1"/>
    </source>
</evidence>
<sequence length="30" mass="3266">MSLSVVRLHSGHAKLQYVVHSKSISVTSLT</sequence>
<proteinExistence type="predicted"/>
<name>A0A382PTM0_9ZZZZ</name>